<accession>A0A1I3I2T1</accession>
<dbReference type="Pfam" id="PF01541">
    <property type="entry name" value="GIY-YIG"/>
    <property type="match status" value="1"/>
</dbReference>
<dbReference type="RefSeq" id="WP_093373980.1">
    <property type="nucleotide sequence ID" value="NZ_FOQA01000020.1"/>
</dbReference>
<organism evidence="2 3">
    <name type="scientific">Tindallia magadiensis</name>
    <dbReference type="NCBI Taxonomy" id="69895"/>
    <lineage>
        <taxon>Bacteria</taxon>
        <taxon>Bacillati</taxon>
        <taxon>Bacillota</taxon>
        <taxon>Clostridia</taxon>
        <taxon>Peptostreptococcales</taxon>
        <taxon>Tindalliaceae</taxon>
        <taxon>Tindallia</taxon>
    </lineage>
</organism>
<feature type="domain" description="GIY-YIG" evidence="1">
    <location>
        <begin position="174"/>
        <end position="264"/>
    </location>
</feature>
<dbReference type="CDD" id="cd10446">
    <property type="entry name" value="GIY-YIG_unchar_1"/>
    <property type="match status" value="1"/>
</dbReference>
<dbReference type="InterPro" id="IPR000305">
    <property type="entry name" value="GIY-YIG_endonuc"/>
</dbReference>
<dbReference type="SUPFAM" id="SSF82771">
    <property type="entry name" value="GIY-YIG endonuclease"/>
    <property type="match status" value="1"/>
</dbReference>
<dbReference type="InterPro" id="IPR035901">
    <property type="entry name" value="GIY-YIG_endonuc_sf"/>
</dbReference>
<sequence length="269" mass="31928">MILLNDILNFSEKELKNTKIRFNKSNNNDYDPARLFKDKDDRLYNGQFWNYSKTKSFQTGQIAIGFIKIDSDKWLLFDISLITKDLGKYDGVGYEYQTVEKYQKYFGRLIVKYKNKSQNMIRRAESVINECEVFEISNDTFDVDVFPGYENIDLSWHELKSVVVRKDWKTALENQKGIYLITDVESGKRYVGSAYGESMLLGRWRNYIENGNGGNKDLKQLDFEYIKSNFRYSILEIYKSTTDDKVIMKREQHWMKVLLTKDNRYGYNN</sequence>
<dbReference type="AlphaFoldDB" id="A0A1I3I2T1"/>
<evidence type="ECO:0000259" key="1">
    <source>
        <dbReference type="PROSITE" id="PS50164"/>
    </source>
</evidence>
<dbReference type="STRING" id="69895.SAMN05192551_12012"/>
<keyword evidence="3" id="KW-1185">Reference proteome</keyword>
<dbReference type="EMBL" id="FOQA01000020">
    <property type="protein sequence ID" value="SFI42147.1"/>
    <property type="molecule type" value="Genomic_DNA"/>
</dbReference>
<gene>
    <name evidence="2" type="ORF">SAMN05192551_12012</name>
</gene>
<protein>
    <submittedName>
        <fullName evidence="2">GIY-YIG catalytic domain-containing protein</fullName>
    </submittedName>
</protein>
<reference evidence="3" key="1">
    <citation type="submission" date="2016-10" db="EMBL/GenBank/DDBJ databases">
        <authorList>
            <person name="Varghese N."/>
            <person name="Submissions S."/>
        </authorList>
    </citation>
    <scope>NUCLEOTIDE SEQUENCE [LARGE SCALE GENOMIC DNA]</scope>
    <source>
        <strain evidence="3">Z-7934</strain>
    </source>
</reference>
<dbReference type="OrthoDB" id="89044at2"/>
<evidence type="ECO:0000313" key="3">
    <source>
        <dbReference type="Proteomes" id="UP000199287"/>
    </source>
</evidence>
<proteinExistence type="predicted"/>
<evidence type="ECO:0000313" key="2">
    <source>
        <dbReference type="EMBL" id="SFI42147.1"/>
    </source>
</evidence>
<dbReference type="Proteomes" id="UP000199287">
    <property type="component" value="Unassembled WGS sequence"/>
</dbReference>
<name>A0A1I3I2T1_9FIRM</name>
<dbReference type="Gene3D" id="3.40.1440.10">
    <property type="entry name" value="GIY-YIG endonuclease"/>
    <property type="match status" value="1"/>
</dbReference>
<dbReference type="PROSITE" id="PS50164">
    <property type="entry name" value="GIY_YIG"/>
    <property type="match status" value="1"/>
</dbReference>